<accession>X1RGC2</accession>
<comment type="caution">
    <text evidence="2">The sequence shown here is derived from an EMBL/GenBank/DDBJ whole genome shotgun (WGS) entry which is preliminary data.</text>
</comment>
<evidence type="ECO:0000313" key="1">
    <source>
        <dbReference type="EMBL" id="GAI62185.1"/>
    </source>
</evidence>
<dbReference type="EMBL" id="BARV01043332">
    <property type="protein sequence ID" value="GAI62200.1"/>
    <property type="molecule type" value="Genomic_DNA"/>
</dbReference>
<evidence type="ECO:0000313" key="2">
    <source>
        <dbReference type="EMBL" id="GAI62200.1"/>
    </source>
</evidence>
<gene>
    <name evidence="1" type="ORF">S06H3_64730</name>
    <name evidence="2" type="ORF">S06H3_64733</name>
</gene>
<dbReference type="AlphaFoldDB" id="X1RGC2"/>
<dbReference type="EMBL" id="BARV01043331">
    <property type="protein sequence ID" value="GAI62185.1"/>
    <property type="molecule type" value="Genomic_DNA"/>
</dbReference>
<feature type="non-terminal residue" evidence="2">
    <location>
        <position position="1"/>
    </location>
</feature>
<organism evidence="2">
    <name type="scientific">marine sediment metagenome</name>
    <dbReference type="NCBI Taxonomy" id="412755"/>
    <lineage>
        <taxon>unclassified sequences</taxon>
        <taxon>metagenomes</taxon>
        <taxon>ecological metagenomes</taxon>
    </lineage>
</organism>
<proteinExistence type="predicted"/>
<name>X1RGC2_9ZZZZ</name>
<reference evidence="2" key="1">
    <citation type="journal article" date="2014" name="Front. Microbiol.">
        <title>High frequency of phylogenetically diverse reductive dehalogenase-homologous genes in deep subseafloor sedimentary metagenomes.</title>
        <authorList>
            <person name="Kawai M."/>
            <person name="Futagami T."/>
            <person name="Toyoda A."/>
            <person name="Takaki Y."/>
            <person name="Nishi S."/>
            <person name="Hori S."/>
            <person name="Arai W."/>
            <person name="Tsubouchi T."/>
            <person name="Morono Y."/>
            <person name="Uchiyama I."/>
            <person name="Ito T."/>
            <person name="Fujiyama A."/>
            <person name="Inagaki F."/>
            <person name="Takami H."/>
        </authorList>
    </citation>
    <scope>NUCLEOTIDE SEQUENCE</scope>
    <source>
        <strain evidence="2">Expedition CK06-06</strain>
    </source>
</reference>
<sequence>VKISLQEMPVGRLRDLAKQIEEGKKPELKRRQGCVFITTGLDDFYLGL</sequence>
<protein>
    <submittedName>
        <fullName evidence="2">Uncharacterized protein</fullName>
    </submittedName>
</protein>